<evidence type="ECO:0000256" key="1">
    <source>
        <dbReference type="ARBA" id="ARBA00004141"/>
    </source>
</evidence>
<dbReference type="Gene3D" id="1.20.1510.10">
    <property type="entry name" value="Cation efflux protein transmembrane domain"/>
    <property type="match status" value="1"/>
</dbReference>
<dbReference type="InterPro" id="IPR027469">
    <property type="entry name" value="Cation_efflux_TMD_sf"/>
</dbReference>
<evidence type="ECO:0000256" key="5">
    <source>
        <dbReference type="SAM" id="Phobius"/>
    </source>
</evidence>
<dbReference type="EMBL" id="PXYW01000046">
    <property type="protein sequence ID" value="PSR32271.1"/>
    <property type="molecule type" value="Genomic_DNA"/>
</dbReference>
<dbReference type="GO" id="GO:0016020">
    <property type="term" value="C:membrane"/>
    <property type="evidence" value="ECO:0007669"/>
    <property type="project" value="UniProtKB-SubCell"/>
</dbReference>
<dbReference type="SUPFAM" id="SSF161111">
    <property type="entry name" value="Cation efflux protein transmembrane domain-like"/>
    <property type="match status" value="1"/>
</dbReference>
<comment type="subcellular location">
    <subcellularLocation>
        <location evidence="1">Membrane</location>
        <topology evidence="1">Multi-pass membrane protein</topology>
    </subcellularLocation>
</comment>
<keyword evidence="4 5" id="KW-0472">Membrane</keyword>
<evidence type="ECO:0000256" key="3">
    <source>
        <dbReference type="ARBA" id="ARBA00022989"/>
    </source>
</evidence>
<sequence>MHTRAQHVTQAISWEVAAILWMVVEAILSLGAGYQAHSLALTGFGMDSLIELVSAGILVWRFRIEARGADDHAVDRAEAKAARWAVGLRTALALFNRWGLLGTDHAKYRATESARNRRDDHFWPPHGPVCPPKTAAGCGVTEYGTAGGCRRKLDVRTWLGRD</sequence>
<evidence type="ECO:0000313" key="7">
    <source>
        <dbReference type="Proteomes" id="UP000242972"/>
    </source>
</evidence>
<accession>A0A2T2XCM3</accession>
<feature type="transmembrane region" description="Helical" evidence="5">
    <location>
        <begin position="12"/>
        <end position="34"/>
    </location>
</feature>
<keyword evidence="2 5" id="KW-0812">Transmembrane</keyword>
<feature type="transmembrane region" description="Helical" evidence="5">
    <location>
        <begin position="40"/>
        <end position="60"/>
    </location>
</feature>
<dbReference type="Proteomes" id="UP000242972">
    <property type="component" value="Unassembled WGS sequence"/>
</dbReference>
<evidence type="ECO:0000313" key="6">
    <source>
        <dbReference type="EMBL" id="PSR32271.1"/>
    </source>
</evidence>
<keyword evidence="3 5" id="KW-1133">Transmembrane helix</keyword>
<evidence type="ECO:0000256" key="4">
    <source>
        <dbReference type="ARBA" id="ARBA00023136"/>
    </source>
</evidence>
<evidence type="ECO:0008006" key="8">
    <source>
        <dbReference type="Google" id="ProtNLM"/>
    </source>
</evidence>
<gene>
    <name evidence="6" type="ORF">C7B46_14975</name>
</gene>
<protein>
    <recommendedName>
        <fullName evidence="8">Cation transporter</fullName>
    </recommendedName>
</protein>
<evidence type="ECO:0000256" key="2">
    <source>
        <dbReference type="ARBA" id="ARBA00022692"/>
    </source>
</evidence>
<comment type="caution">
    <text evidence="6">The sequence shown here is derived from an EMBL/GenBank/DDBJ whole genome shotgun (WGS) entry which is preliminary data.</text>
</comment>
<organism evidence="6 7">
    <name type="scientific">Sulfobacillus benefaciens</name>
    <dbReference type="NCBI Taxonomy" id="453960"/>
    <lineage>
        <taxon>Bacteria</taxon>
        <taxon>Bacillati</taxon>
        <taxon>Bacillota</taxon>
        <taxon>Clostridia</taxon>
        <taxon>Eubacteriales</taxon>
        <taxon>Clostridiales Family XVII. Incertae Sedis</taxon>
        <taxon>Sulfobacillus</taxon>
    </lineage>
</organism>
<name>A0A2T2XCM3_9FIRM</name>
<proteinExistence type="predicted"/>
<dbReference type="AlphaFoldDB" id="A0A2T2XCM3"/>
<reference evidence="6 7" key="1">
    <citation type="journal article" date="2014" name="BMC Genomics">
        <title>Comparison of environmental and isolate Sulfobacillus genomes reveals diverse carbon, sulfur, nitrogen, and hydrogen metabolisms.</title>
        <authorList>
            <person name="Justice N.B."/>
            <person name="Norman A."/>
            <person name="Brown C.T."/>
            <person name="Singh A."/>
            <person name="Thomas B.C."/>
            <person name="Banfield J.F."/>
        </authorList>
    </citation>
    <scope>NUCLEOTIDE SEQUENCE [LARGE SCALE GENOMIC DNA]</scope>
    <source>
        <strain evidence="6">AMDSBA4</strain>
    </source>
</reference>